<name>A0A401FV68_9BACT</name>
<dbReference type="RefSeq" id="WP_124328207.1">
    <property type="nucleotide sequence ID" value="NZ_BEXT01000001.1"/>
</dbReference>
<dbReference type="OrthoDB" id="9776898at2"/>
<protein>
    <submittedName>
        <fullName evidence="1">N-acetyltransferase</fullName>
    </submittedName>
</protein>
<dbReference type="InterPro" id="IPR016181">
    <property type="entry name" value="Acyl_CoA_acyltransferase"/>
</dbReference>
<comment type="caution">
    <text evidence="1">The sequence shown here is derived from an EMBL/GenBank/DDBJ whole genome shotgun (WGS) entry which is preliminary data.</text>
</comment>
<dbReference type="GO" id="GO:0016740">
    <property type="term" value="F:transferase activity"/>
    <property type="evidence" value="ECO:0007669"/>
    <property type="project" value="UniProtKB-KW"/>
</dbReference>
<reference evidence="2" key="1">
    <citation type="submission" date="2017-11" db="EMBL/GenBank/DDBJ databases">
        <authorList>
            <person name="Watanabe M."/>
            <person name="Kojima H."/>
        </authorList>
    </citation>
    <scope>NUCLEOTIDE SEQUENCE [LARGE SCALE GENOMIC DNA]</scope>
    <source>
        <strain evidence="2">Tokyo 01</strain>
    </source>
</reference>
<dbReference type="Gene3D" id="3.40.630.30">
    <property type="match status" value="1"/>
</dbReference>
<dbReference type="PANTHER" id="PTHR47017">
    <property type="entry name" value="ACYL-COA"/>
    <property type="match status" value="1"/>
</dbReference>
<dbReference type="Pfam" id="PF04339">
    <property type="entry name" value="FemAB_like"/>
    <property type="match status" value="1"/>
</dbReference>
<dbReference type="SUPFAM" id="SSF55729">
    <property type="entry name" value="Acyl-CoA N-acyltransferases (Nat)"/>
    <property type="match status" value="1"/>
</dbReference>
<dbReference type="PANTHER" id="PTHR47017:SF1">
    <property type="entry name" value="ACYL-COA"/>
    <property type="match status" value="1"/>
</dbReference>
<accession>A0A401FV68</accession>
<gene>
    <name evidence="1" type="ORF">DENIS_1807</name>
</gene>
<dbReference type="Proteomes" id="UP000288096">
    <property type="component" value="Unassembled WGS sequence"/>
</dbReference>
<proteinExistence type="predicted"/>
<sequence>MEKNEETSLSVIWVNRIRDVRQDAWDALAVGLATPLLEWEWLNQMEASGSIAPENGWQPSHLTVWDGERLVGAAPLYIKSDSEGEFVFDHIWAEVAMKLGIRYYPRLVGMSPVTPVTGYRFLIAEGTDEDRITRRMLDETDRFCREKKLGGCSFLFADPEWRRRLSQLGCITWLHHGFVWENPGFQCFDDYLSRFNANQRRNIRRERRAMARQGISFRAFCGDEIPRHFIPLLYRFYERTNEQHGPWGCRYLNQKFFEGLYGHYRHRMVLIAAFRDSVPEPVGMSMLLHKGQQLLGRYWGCTVRADALHFNACYYQPIEWAIRHGVRFFNPGAGGEHKIRRGFGSFGCYSLHRFYDRRMELVMRAHIREVNRAEKNHIAHLNTLLPFSRKPDSGCWE</sequence>
<dbReference type="InterPro" id="IPR007434">
    <property type="entry name" value="FemAB-like"/>
</dbReference>
<dbReference type="EMBL" id="BEXT01000001">
    <property type="protein sequence ID" value="GBC60848.1"/>
    <property type="molecule type" value="Genomic_DNA"/>
</dbReference>
<keyword evidence="2" id="KW-1185">Reference proteome</keyword>
<evidence type="ECO:0000313" key="1">
    <source>
        <dbReference type="EMBL" id="GBC60848.1"/>
    </source>
</evidence>
<reference evidence="2" key="2">
    <citation type="submission" date="2019-01" db="EMBL/GenBank/DDBJ databases">
        <title>Genome sequence of Desulfonema ishimotonii strain Tokyo 01.</title>
        <authorList>
            <person name="Fukui M."/>
        </authorList>
    </citation>
    <scope>NUCLEOTIDE SEQUENCE [LARGE SCALE GENOMIC DNA]</scope>
    <source>
        <strain evidence="2">Tokyo 01</strain>
    </source>
</reference>
<organism evidence="1 2">
    <name type="scientific">Desulfonema ishimotonii</name>
    <dbReference type="NCBI Taxonomy" id="45657"/>
    <lineage>
        <taxon>Bacteria</taxon>
        <taxon>Pseudomonadati</taxon>
        <taxon>Thermodesulfobacteriota</taxon>
        <taxon>Desulfobacteria</taxon>
        <taxon>Desulfobacterales</taxon>
        <taxon>Desulfococcaceae</taxon>
        <taxon>Desulfonema</taxon>
    </lineage>
</organism>
<evidence type="ECO:0000313" key="2">
    <source>
        <dbReference type="Proteomes" id="UP000288096"/>
    </source>
</evidence>
<keyword evidence="1" id="KW-0808">Transferase</keyword>
<dbReference type="AlphaFoldDB" id="A0A401FV68"/>